<name>A0A9N9C5Q1_FUNMO</name>
<reference evidence="1" key="1">
    <citation type="submission" date="2021-06" db="EMBL/GenBank/DDBJ databases">
        <authorList>
            <person name="Kallberg Y."/>
            <person name="Tangrot J."/>
            <person name="Rosling A."/>
        </authorList>
    </citation>
    <scope>NUCLEOTIDE SEQUENCE</scope>
    <source>
        <strain evidence="1">87-6 pot B 2015</strain>
    </source>
</reference>
<proteinExistence type="predicted"/>
<organism evidence="1 2">
    <name type="scientific">Funneliformis mosseae</name>
    <name type="common">Endomycorrhizal fungus</name>
    <name type="synonym">Glomus mosseae</name>
    <dbReference type="NCBI Taxonomy" id="27381"/>
    <lineage>
        <taxon>Eukaryota</taxon>
        <taxon>Fungi</taxon>
        <taxon>Fungi incertae sedis</taxon>
        <taxon>Mucoromycota</taxon>
        <taxon>Glomeromycotina</taxon>
        <taxon>Glomeromycetes</taxon>
        <taxon>Glomerales</taxon>
        <taxon>Glomeraceae</taxon>
        <taxon>Funneliformis</taxon>
    </lineage>
</organism>
<dbReference type="AlphaFoldDB" id="A0A9N9C5Q1"/>
<accession>A0A9N9C5Q1</accession>
<comment type="caution">
    <text evidence="1">The sequence shown here is derived from an EMBL/GenBank/DDBJ whole genome shotgun (WGS) entry which is preliminary data.</text>
</comment>
<evidence type="ECO:0000313" key="1">
    <source>
        <dbReference type="EMBL" id="CAG8588641.1"/>
    </source>
</evidence>
<dbReference type="Proteomes" id="UP000789375">
    <property type="component" value="Unassembled WGS sequence"/>
</dbReference>
<protein>
    <submittedName>
        <fullName evidence="1">920_t:CDS:1</fullName>
    </submittedName>
</protein>
<gene>
    <name evidence="1" type="ORF">FMOSSE_LOCUS8321</name>
</gene>
<dbReference type="EMBL" id="CAJVPP010002138">
    <property type="protein sequence ID" value="CAG8588641.1"/>
    <property type="molecule type" value="Genomic_DNA"/>
</dbReference>
<keyword evidence="2" id="KW-1185">Reference proteome</keyword>
<evidence type="ECO:0000313" key="2">
    <source>
        <dbReference type="Proteomes" id="UP000789375"/>
    </source>
</evidence>
<sequence>MTSKSYEQKSRMSPYVRKINLLNNNRRTRKKPPKICPDCKETNNCVKLFSGKVHRIEEIVDNFINEFPKNKTENFSIFNVKFSNNGIPCELEYNLSDFSFEELQNLLA</sequence>